<proteinExistence type="predicted"/>
<comment type="caution">
    <text evidence="1">The sequence shown here is derived from an EMBL/GenBank/DDBJ whole genome shotgun (WGS) entry which is preliminary data.</text>
</comment>
<evidence type="ECO:0000313" key="1">
    <source>
        <dbReference type="EMBL" id="MCI72487.1"/>
    </source>
</evidence>
<evidence type="ECO:0000313" key="2">
    <source>
        <dbReference type="Proteomes" id="UP000265520"/>
    </source>
</evidence>
<name>A0A392UIE3_9FABA</name>
<accession>A0A392UIE3</accession>
<protein>
    <submittedName>
        <fullName evidence="1">Uncharacterized protein</fullName>
    </submittedName>
</protein>
<dbReference type="EMBL" id="LXQA010819177">
    <property type="protein sequence ID" value="MCI72487.1"/>
    <property type="molecule type" value="Genomic_DNA"/>
</dbReference>
<reference evidence="1 2" key="1">
    <citation type="journal article" date="2018" name="Front. Plant Sci.">
        <title>Red Clover (Trifolium pratense) and Zigzag Clover (T. medium) - A Picture of Genomic Similarities and Differences.</title>
        <authorList>
            <person name="Dluhosova J."/>
            <person name="Istvanek J."/>
            <person name="Nedelnik J."/>
            <person name="Repkova J."/>
        </authorList>
    </citation>
    <scope>NUCLEOTIDE SEQUENCE [LARGE SCALE GENOMIC DNA]</scope>
    <source>
        <strain evidence="2">cv. 10/8</strain>
        <tissue evidence="1">Leaf</tissue>
    </source>
</reference>
<organism evidence="1 2">
    <name type="scientific">Trifolium medium</name>
    <dbReference type="NCBI Taxonomy" id="97028"/>
    <lineage>
        <taxon>Eukaryota</taxon>
        <taxon>Viridiplantae</taxon>
        <taxon>Streptophyta</taxon>
        <taxon>Embryophyta</taxon>
        <taxon>Tracheophyta</taxon>
        <taxon>Spermatophyta</taxon>
        <taxon>Magnoliopsida</taxon>
        <taxon>eudicotyledons</taxon>
        <taxon>Gunneridae</taxon>
        <taxon>Pentapetalae</taxon>
        <taxon>rosids</taxon>
        <taxon>fabids</taxon>
        <taxon>Fabales</taxon>
        <taxon>Fabaceae</taxon>
        <taxon>Papilionoideae</taxon>
        <taxon>50 kb inversion clade</taxon>
        <taxon>NPAAA clade</taxon>
        <taxon>Hologalegina</taxon>
        <taxon>IRL clade</taxon>
        <taxon>Trifolieae</taxon>
        <taxon>Trifolium</taxon>
    </lineage>
</organism>
<keyword evidence="2" id="KW-1185">Reference proteome</keyword>
<dbReference type="Proteomes" id="UP000265520">
    <property type="component" value="Unassembled WGS sequence"/>
</dbReference>
<feature type="non-terminal residue" evidence="1">
    <location>
        <position position="1"/>
    </location>
</feature>
<sequence length="58" mass="6796">DMMVMRKWVKSKIKECGMLWNKLTTLTEVRYQTNHNKLAVVLGRIRTPNMSSRLSSIT</sequence>
<dbReference type="AlphaFoldDB" id="A0A392UIE3"/>